<dbReference type="Pfam" id="PF14349">
    <property type="entry name" value="SprA_N"/>
    <property type="match status" value="2"/>
</dbReference>
<organism evidence="2 3">
    <name type="scientific">Epilithonimonas hungarica</name>
    <dbReference type="NCBI Taxonomy" id="454006"/>
    <lineage>
        <taxon>Bacteria</taxon>
        <taxon>Pseudomonadati</taxon>
        <taxon>Bacteroidota</taxon>
        <taxon>Flavobacteriia</taxon>
        <taxon>Flavobacteriales</taxon>
        <taxon>Weeksellaceae</taxon>
        <taxon>Chryseobacterium group</taxon>
        <taxon>Epilithonimonas</taxon>
    </lineage>
</organism>
<dbReference type="RefSeq" id="WP_089871166.1">
    <property type="nucleotide sequence ID" value="NZ_FNBH01000001.1"/>
</dbReference>
<evidence type="ECO:0000313" key="3">
    <source>
        <dbReference type="Proteomes" id="UP000199203"/>
    </source>
</evidence>
<proteinExistence type="predicted"/>
<gene>
    <name evidence="2" type="ORF">SAMN05421825_0560</name>
</gene>
<dbReference type="EMBL" id="FNBH01000001">
    <property type="protein sequence ID" value="SDE91056.1"/>
    <property type="molecule type" value="Genomic_DNA"/>
</dbReference>
<evidence type="ECO:0000313" key="2">
    <source>
        <dbReference type="EMBL" id="SDE91056.1"/>
    </source>
</evidence>
<evidence type="ECO:0000259" key="1">
    <source>
        <dbReference type="Pfam" id="PF14349"/>
    </source>
</evidence>
<dbReference type="Proteomes" id="UP000199203">
    <property type="component" value="Unassembled WGS sequence"/>
</dbReference>
<dbReference type="NCBIfam" id="TIGR04189">
    <property type="entry name" value="surface_SprA"/>
    <property type="match status" value="2"/>
</dbReference>
<name>A0A1G7GSF6_9FLAO</name>
<feature type="domain" description="Gliding motility protein SprA N-terminal" evidence="1">
    <location>
        <begin position="1002"/>
        <end position="1504"/>
    </location>
</feature>
<sequence length="2287" mass="258944">MKKNIYLNKLTFLFLIFVGFTNIFAQEKPADSLITGRQDFSLADPIRYDAFYDIGTGMYYLYPKVGNTIVGAPIAMTFEEYKNYTMQNNLRSYYEEKSLLNDLSKRKDQTDAKKKGLIPAVTIKSKMFENIFGGNKIELIPQGYASFDLGGLYQKIDNPLILPQNRTSFAINIQQRIQLGITGKVGENLQLKANYDTQSGFAFENRMNMVWQAKGSWKDLQSKGLNEKGQDPEDKIIKRVEVGNISMPLSTSLIRGSQSLFGLKTEFQLGKTTGTLVFSQQQGEAKTIVAQGGGTMSTFKVNAYDYEDNQHYFLDKYFLDSYDDALTDYPLIKSKIAITRLEVWMLDKGGANLETQKPIVGLRDLGDQDGIAPSNTNGNLYSQISSALGTTRDVTAANNTLNGRPFPNSQGNSEQYTPIEHFITNAKARRLNSSEYRLNTQLGYISLNQRLNDDQFLAVSFSYTINGSSTVYKVGEFSEENAVLLTKLLKNNNAVKPTSPMWQLMMKNIYSLNTNQLNSQDFLLNVYFKDPVSAGKVNYLAGATYNDGYTKFDQENLLRVFNWDRLNANNDLQRDKDGRTGDGIFDFVNGTTVDAENGKVIFTKVQPFGSYLEKILKSDNTKNYIYTDLYSKLKETAKQSNLAQRYTIEGRYKGTQGQGISLGAINVPQGSVKVTANGTQLVEGVDYTVDYMLGTVNIINETVKQSGQAINISLENQLTFNTQRKSFWGLNLERKFNEHFTLGATIDDFEQTTSKISLKEPAMWSLASRPEKNINDPIFPQTVNNDDLRSGDGRGLLSWYTIDPRFYGVGGRAPNGINAQTLSNFSSRRVQMQEIYNNRDYVAGEQTLLNTFDITYYPDQRGPYNLNTSAELPSQRWAGLMRPISVTNFVTSNIDYVEFWLQDPNADGNISGDPKLLLQLGNVSEDVLKDGRLQYENGLPTTSTASTTTSTKWGTQPNQLPILYAFSTEGDERTQQDLGYDGLNGAQEQEKFGVDFVNPVTNELDPASDNFVFYMSDRFQGDLASSLIERYKYFRGPEGNSAANTLEVATQTPDAEDLNRDYNLDQTENYNQYTIDLSPAQMVLGQNKIVDVKEVDVKFENGQAGKVKWYLFRIPVADYDKTVTDSSESVLNNVRFARMMLKGFEQTSTLRFGSFDLVRSDWRKYTNLISSTNVSDQDEGNAGALDQNANFDVGSVNLEENALGTPPYVLPPGIDRQVLSGNAGAQRQNESSLYFKATNLKNEARGVFKNTSLDMRRYKKLALFVHAEDRTNSSTANSNTLDPDAKFFIRFGSDATDNYYEYESSLTRTAQNATSPLDIWPDANTVDLEIENFVNAKLKRDELIRSSNQNIAERYLYDYADDSNKKIYVKGRPSIGNVTTIMIGVRNNNATAKDLILWVNEIRLSEIENKGGYAANASLNFNLGDFAMVNANASYASIGFGAIDSKPSERSQDENSAFSINTTVNVDKFLPEKAGMKIPLNYSYTQTITDPKYNPLDNDVELKKAPNEAELKKVVRTYTQQRSIGVVNMRKERMNPDKKAKFYDVENLNLTAIYNDDFYRDVYTVRNYKQYLKGTLEYNYTFKPYVLKPFNKMISDTAKSYKYLRWIKEFNFNPVPTRLSFRTILDRNYNELEYRNVDALLSGNTGESFEAIKNRTFYFGWQYNLGFNFTKSLKLEINSETRTLNDNIDVDGMDNRSIFENPFRAGRPVLYNHRVQLNYRLPFEYFPYLDFVNAELSYQFQYNWSARSTAVKSFYNEATGQYENLGNLSQNTNAIIATSTFDIPKFFSKFNYFKKLNQTMQKRRQEIDSLGNVYNQAFTKKNSRFKFKNYKFKNKLTPIQAIAYALTSFKQLDFNYTENNGTVLPGLLSAPNFYGYGQTLGGPTIGFLLGSQADIRRTVIENGWMSNSTLMTDAYSELNTRSFTGNLQVMPANDLRIDFNVLQTYNRNYIQNGFNIVDGNYLGYRDAFATEMITYSNTAWTFNTAFKDGAALYQSIKDNALAISQQYDGIRDAEGYVAGYSRSNAYVLIPAFQAAIEGKSPKKIGNPTKAGIPLPNWKLVYSGLRNLPIINSKFSKFDISHSYVSTSTMSGVQSSVDYFNRDLRDPETAYDSNGNRYNPYTFTQVGYVEAFSPLIGFDVTMRNNMQFRFNYNRDRTYLLGLVNTTLTEELGNEFVVGYGYILKDLKIRLNYKGKARDVKSDLNMRADLSIRDSKTTITNILIDDSQVTGGQKIFSLKLSADYNMSQNLNLKFFYDQMMTKYKISTAFPLSTLRAGITATLTFGGAGN</sequence>
<reference evidence="3" key="1">
    <citation type="submission" date="2016-10" db="EMBL/GenBank/DDBJ databases">
        <authorList>
            <person name="Varghese N."/>
            <person name="Submissions S."/>
        </authorList>
    </citation>
    <scope>NUCLEOTIDE SEQUENCE [LARGE SCALE GENOMIC DNA]</scope>
    <source>
        <strain evidence="3">DSM 19684</strain>
    </source>
</reference>
<dbReference type="InterPro" id="IPR026377">
    <property type="entry name" value="Cell_surface_SprA"/>
</dbReference>
<protein>
    <submittedName>
        <fullName evidence="2">Cell surface protein SprA</fullName>
    </submittedName>
</protein>
<dbReference type="STRING" id="454006.SAMN05421825_0560"/>
<dbReference type="InterPro" id="IPR025684">
    <property type="entry name" value="SprA_N_dom"/>
</dbReference>
<keyword evidence="3" id="KW-1185">Reference proteome</keyword>
<accession>A0A1G7GSF6</accession>
<dbReference type="OrthoDB" id="9806090at2"/>
<feature type="domain" description="Gliding motility protein SprA N-terminal" evidence="1">
    <location>
        <begin position="62"/>
        <end position="348"/>
    </location>
</feature>